<dbReference type="Proteomes" id="UP000282674">
    <property type="component" value="Unassembled WGS sequence"/>
</dbReference>
<keyword evidence="3" id="KW-1185">Reference proteome</keyword>
<evidence type="ECO:0000256" key="1">
    <source>
        <dbReference type="SAM" id="SignalP"/>
    </source>
</evidence>
<sequence length="233" mass="22915">MTVCNIRQSIQSSLRKVLLVNMHRLLATASTSLVACAALAHGTATAGVVGPVIPVKGAATLCLTAAATASLTADGVTPSAIAPATLDTSGSTPCVKFPNAHGSVALDLSAGGASLDGGLSFTRSRDGARLDLTGLSADLPRSKITIKAAVNGGPPTGIDLAAYTAGPTYFVTTAAEVSGTSVPLRLEPGGATAFTQAFGQTPVAVGADILLATGHLDALSNLSSVTGTVPSHA</sequence>
<comment type="caution">
    <text evidence="2">The sequence shown here is derived from an EMBL/GenBank/DDBJ whole genome shotgun (WGS) entry which is preliminary data.</text>
</comment>
<evidence type="ECO:0000313" key="2">
    <source>
        <dbReference type="EMBL" id="RMI40999.1"/>
    </source>
</evidence>
<organism evidence="2 3">
    <name type="scientific">Actinomadura harenae</name>
    <dbReference type="NCBI Taxonomy" id="2483351"/>
    <lineage>
        <taxon>Bacteria</taxon>
        <taxon>Bacillati</taxon>
        <taxon>Actinomycetota</taxon>
        <taxon>Actinomycetes</taxon>
        <taxon>Streptosporangiales</taxon>
        <taxon>Thermomonosporaceae</taxon>
        <taxon>Actinomadura</taxon>
    </lineage>
</organism>
<feature type="signal peptide" evidence="1">
    <location>
        <begin position="1"/>
        <end position="46"/>
    </location>
</feature>
<feature type="chain" id="PRO_5038378178" evidence="1">
    <location>
        <begin position="47"/>
        <end position="233"/>
    </location>
</feature>
<dbReference type="EMBL" id="RFFG01000047">
    <property type="protein sequence ID" value="RMI40999.1"/>
    <property type="molecule type" value="Genomic_DNA"/>
</dbReference>
<keyword evidence="1" id="KW-0732">Signal</keyword>
<accession>A0A3M2LU48</accession>
<proteinExistence type="predicted"/>
<name>A0A3M2LU48_9ACTN</name>
<reference evidence="2 3" key="1">
    <citation type="submission" date="2018-10" db="EMBL/GenBank/DDBJ databases">
        <title>Isolation from soil.</title>
        <authorList>
            <person name="Hu J."/>
        </authorList>
    </citation>
    <scope>NUCLEOTIDE SEQUENCE [LARGE SCALE GENOMIC DNA]</scope>
    <source>
        <strain evidence="2 3">NEAU-Ht49</strain>
    </source>
</reference>
<protein>
    <submittedName>
        <fullName evidence="2">Uncharacterized protein</fullName>
    </submittedName>
</protein>
<evidence type="ECO:0000313" key="3">
    <source>
        <dbReference type="Proteomes" id="UP000282674"/>
    </source>
</evidence>
<dbReference type="AlphaFoldDB" id="A0A3M2LU48"/>
<gene>
    <name evidence="2" type="ORF">EBO15_24650</name>
</gene>